<keyword evidence="5 9" id="KW-0963">Cytoplasm</keyword>
<evidence type="ECO:0000256" key="7">
    <source>
        <dbReference type="ARBA" id="ARBA00023135"/>
    </source>
</evidence>
<dbReference type="GO" id="GO:0008312">
    <property type="term" value="F:7S RNA binding"/>
    <property type="evidence" value="ECO:0007669"/>
    <property type="project" value="InterPro"/>
</dbReference>
<dbReference type="PANTHER" id="PTHR14094:SF9">
    <property type="entry name" value="SIGNAL RECOGNITION PARTICLE SUBUNIT SRP72"/>
    <property type="match status" value="1"/>
</dbReference>
<feature type="compositionally biased region" description="Polar residues" evidence="10">
    <location>
        <begin position="555"/>
        <end position="567"/>
    </location>
</feature>
<keyword evidence="6" id="KW-0256">Endoplasmic reticulum</keyword>
<dbReference type="FunFam" id="1.25.40.10:FF:000512">
    <property type="entry name" value="Signal recognition particle subunit SRP72"/>
    <property type="match status" value="1"/>
</dbReference>
<comment type="similarity">
    <text evidence="3 9">Belongs to the SRP72 family.</text>
</comment>
<dbReference type="Pfam" id="PF17004">
    <property type="entry name" value="SRP_TPR_like"/>
    <property type="match status" value="1"/>
</dbReference>
<dbReference type="SUPFAM" id="SSF48452">
    <property type="entry name" value="TPR-like"/>
    <property type="match status" value="1"/>
</dbReference>
<evidence type="ECO:0000256" key="5">
    <source>
        <dbReference type="ARBA" id="ARBA00022490"/>
    </source>
</evidence>
<feature type="domain" description="Signal recognition particle SRP72 subunit RNA-binding" evidence="11">
    <location>
        <begin position="577"/>
        <end position="619"/>
    </location>
</feature>
<comment type="subcellular location">
    <subcellularLocation>
        <location evidence="2 9">Cytoplasm</location>
    </subcellularLocation>
    <subcellularLocation>
        <location evidence="1">Endoplasmic reticulum</location>
    </subcellularLocation>
</comment>
<dbReference type="InterPro" id="IPR011990">
    <property type="entry name" value="TPR-like_helical_dom_sf"/>
</dbReference>
<protein>
    <recommendedName>
        <fullName evidence="4 9">Signal recognition particle subunit SRP72</fullName>
    </recommendedName>
</protein>
<evidence type="ECO:0000313" key="13">
    <source>
        <dbReference type="Proteomes" id="UP000663419"/>
    </source>
</evidence>
<evidence type="ECO:0000256" key="2">
    <source>
        <dbReference type="ARBA" id="ARBA00004496"/>
    </source>
</evidence>
<dbReference type="InterPro" id="IPR026270">
    <property type="entry name" value="SRP72"/>
</dbReference>
<comment type="function">
    <text evidence="9">Component of the signal recognition particle (SRP) complex, a ribonucleoprotein complex that mediates the cotranslational targeting of secretory and membrane proteins to the endoplasmic reticulum (ER).</text>
</comment>
<evidence type="ECO:0000313" key="12">
    <source>
        <dbReference type="EMBL" id="QSS54171.1"/>
    </source>
</evidence>
<feature type="compositionally biased region" description="Basic residues" evidence="10">
    <location>
        <begin position="617"/>
        <end position="626"/>
    </location>
</feature>
<reference evidence="12" key="1">
    <citation type="submission" date="2021-01" db="EMBL/GenBank/DDBJ databases">
        <title>Chromosome-level genome assembly of a human fungal pathogen reveals clustering of transcriptionally co-regulated genes.</title>
        <authorList>
            <person name="Voorhies M."/>
            <person name="Cohen S."/>
            <person name="Shea T.P."/>
            <person name="Petrus S."/>
            <person name="Munoz J.F."/>
            <person name="Poplawski S."/>
            <person name="Goldman W.E."/>
            <person name="Michael T."/>
            <person name="Cuomo C.A."/>
            <person name="Sil A."/>
            <person name="Beyhan S."/>
        </authorList>
    </citation>
    <scope>NUCLEOTIDE SEQUENCE</scope>
    <source>
        <strain evidence="12">H88</strain>
    </source>
</reference>
<dbReference type="GO" id="GO:0043022">
    <property type="term" value="F:ribosome binding"/>
    <property type="evidence" value="ECO:0007669"/>
    <property type="project" value="TreeGrafter"/>
</dbReference>
<evidence type="ECO:0000259" key="11">
    <source>
        <dbReference type="Pfam" id="PF08492"/>
    </source>
</evidence>
<dbReference type="GO" id="GO:0006614">
    <property type="term" value="P:SRP-dependent cotranslational protein targeting to membrane"/>
    <property type="evidence" value="ECO:0007669"/>
    <property type="project" value="UniProtKB-UniRule"/>
</dbReference>
<dbReference type="GO" id="GO:0005783">
    <property type="term" value="C:endoplasmic reticulum"/>
    <property type="evidence" value="ECO:0007669"/>
    <property type="project" value="UniProtKB-SubCell"/>
</dbReference>
<dbReference type="VEuPathDB" id="FungiDB:I7I53_01650"/>
<gene>
    <name evidence="12" type="ORF">I7I53_01650</name>
</gene>
<keyword evidence="8 9" id="KW-0687">Ribonucleoprotein</keyword>
<organism evidence="12 13">
    <name type="scientific">Ajellomyces capsulatus (strain H88)</name>
    <name type="common">Darling's disease fungus</name>
    <name type="synonym">Histoplasma capsulatum</name>
    <dbReference type="NCBI Taxonomy" id="544711"/>
    <lineage>
        <taxon>Eukaryota</taxon>
        <taxon>Fungi</taxon>
        <taxon>Dikarya</taxon>
        <taxon>Ascomycota</taxon>
        <taxon>Pezizomycotina</taxon>
        <taxon>Eurotiomycetes</taxon>
        <taxon>Eurotiomycetidae</taxon>
        <taxon>Onygenales</taxon>
        <taxon>Ajellomycetaceae</taxon>
        <taxon>Histoplasma</taxon>
    </lineage>
</organism>
<dbReference type="PANTHER" id="PTHR14094">
    <property type="entry name" value="SIGNAL RECOGNITION PARTICLE 72"/>
    <property type="match status" value="1"/>
</dbReference>
<dbReference type="Gene3D" id="1.25.40.10">
    <property type="entry name" value="Tetratricopeptide repeat domain"/>
    <property type="match status" value="1"/>
</dbReference>
<evidence type="ECO:0000256" key="4">
    <source>
        <dbReference type="ARBA" id="ARBA00018350"/>
    </source>
</evidence>
<dbReference type="GO" id="GO:0005786">
    <property type="term" value="C:signal recognition particle, endoplasmic reticulum targeting"/>
    <property type="evidence" value="ECO:0007669"/>
    <property type="project" value="UniProtKB-UniRule"/>
</dbReference>
<evidence type="ECO:0000256" key="1">
    <source>
        <dbReference type="ARBA" id="ARBA00004240"/>
    </source>
</evidence>
<evidence type="ECO:0000256" key="8">
    <source>
        <dbReference type="ARBA" id="ARBA00023274"/>
    </source>
</evidence>
<feature type="region of interest" description="Disordered" evidence="10">
    <location>
        <begin position="547"/>
        <end position="671"/>
    </location>
</feature>
<dbReference type="InterPro" id="IPR013699">
    <property type="entry name" value="Signal_recog_part_SRP72_RNA-bd"/>
</dbReference>
<feature type="compositionally biased region" description="Basic residues" evidence="10">
    <location>
        <begin position="662"/>
        <end position="671"/>
    </location>
</feature>
<feature type="compositionally biased region" description="Basic residues" evidence="10">
    <location>
        <begin position="583"/>
        <end position="592"/>
    </location>
</feature>
<dbReference type="InterPro" id="IPR031545">
    <property type="entry name" value="SRP72_TPR-like"/>
</dbReference>
<sequence length="671" mass="72973">MAAASVQRINALLQRSSIDDHEEVIKACNAVLKKSRNDLDALHVKTVALVKLDRFEDAIRVIEEGGDALKERVPLEWSYALYKVGKLEDAIKLATASGTGRGGKHVEAQVAYRAENFHRTAEVYRELSAEHSVPAGEQNDLRINSRAAEAQLQWAGLANQVQNTKPSREDLESFETTYNLACSAIGRGELQTGGVLLKRARELCKSSEDLTPEDKVAEILPIVVQQLYVALRQGKTEEARSLAEEINLAEISEISTKKIAQNNILLTSKLESNPYLLHKHFHQIPSATDGDRLFSFQSRTLTENSYAVDLLVRKFDGLAKSTQRALSQHPTPTISPDINTLSIFNIAAHARDGSDKAGLKEALQLLAKRPNDVGLVLALTQFYVSAGNLNSAISVLETFLKRLDQSMSESDNDIRFNPGLIGILVSLYNTQCRKSHMKAELAKAASHWRSRPDKSPSLLRAAGSLLLTSGEATDLSLAGQLFTELHNADPNDQFSTAGYIAAYATTSPDKVKSMVDRLSPVQDLIADIDVTALEAAGIPSVTATATTTTATTTASSSILPTNSSLPSNRKRAAADGSNSKQATTKKRVRKSRLPKDYDPSKKPDPERWLPLRDRSSYRPKGKKGKQRAAERTQGGVVVEKSGESAGSTPVIQPKAQGGGGNQKKKKGKGKK</sequence>
<feature type="compositionally biased region" description="Basic and acidic residues" evidence="10">
    <location>
        <begin position="593"/>
        <end position="616"/>
    </location>
</feature>
<dbReference type="EMBL" id="CP069104">
    <property type="protein sequence ID" value="QSS54171.1"/>
    <property type="molecule type" value="Genomic_DNA"/>
</dbReference>
<dbReference type="Proteomes" id="UP000663419">
    <property type="component" value="Chromosome 3"/>
</dbReference>
<dbReference type="PIRSF" id="PIRSF038922">
    <property type="entry name" value="SRP72"/>
    <property type="match status" value="1"/>
</dbReference>
<dbReference type="AlphaFoldDB" id="A0A8A1LJY8"/>
<evidence type="ECO:0000256" key="6">
    <source>
        <dbReference type="ARBA" id="ARBA00022824"/>
    </source>
</evidence>
<name>A0A8A1LJY8_AJEC8</name>
<dbReference type="Pfam" id="PF08492">
    <property type="entry name" value="SRP72"/>
    <property type="match status" value="1"/>
</dbReference>
<evidence type="ECO:0000256" key="9">
    <source>
        <dbReference type="PIRNR" id="PIRNR038922"/>
    </source>
</evidence>
<evidence type="ECO:0000256" key="3">
    <source>
        <dbReference type="ARBA" id="ARBA00007676"/>
    </source>
</evidence>
<keyword evidence="7 9" id="KW-0733">Signal recognition particle</keyword>
<accession>A0A8A1LJY8</accession>
<evidence type="ECO:0000256" key="10">
    <source>
        <dbReference type="SAM" id="MobiDB-lite"/>
    </source>
</evidence>
<proteinExistence type="inferred from homology"/>